<keyword evidence="1" id="KW-0472">Membrane</keyword>
<dbReference type="Pfam" id="PF14316">
    <property type="entry name" value="DUF4381"/>
    <property type="match status" value="1"/>
</dbReference>
<feature type="transmembrane region" description="Helical" evidence="1">
    <location>
        <begin position="25"/>
        <end position="43"/>
    </location>
</feature>
<dbReference type="InterPro" id="IPR025489">
    <property type="entry name" value="DUF4381"/>
</dbReference>
<name>A0A1J5RXK3_9ZZZZ</name>
<keyword evidence="1" id="KW-1133">Transmembrane helix</keyword>
<reference evidence="2" key="1">
    <citation type="submission" date="2016-10" db="EMBL/GenBank/DDBJ databases">
        <title>Sequence of Gallionella enrichment culture.</title>
        <authorList>
            <person name="Poehlein A."/>
            <person name="Muehling M."/>
            <person name="Daniel R."/>
        </authorList>
    </citation>
    <scope>NUCLEOTIDE SEQUENCE</scope>
</reference>
<comment type="caution">
    <text evidence="2">The sequence shown here is derived from an EMBL/GenBank/DDBJ whole genome shotgun (WGS) entry which is preliminary data.</text>
</comment>
<organism evidence="2">
    <name type="scientific">mine drainage metagenome</name>
    <dbReference type="NCBI Taxonomy" id="410659"/>
    <lineage>
        <taxon>unclassified sequences</taxon>
        <taxon>metagenomes</taxon>
        <taxon>ecological metagenomes</taxon>
    </lineage>
</organism>
<evidence type="ECO:0000313" key="2">
    <source>
        <dbReference type="EMBL" id="OIQ94203.1"/>
    </source>
</evidence>
<dbReference type="EMBL" id="MLJW01000191">
    <property type="protein sequence ID" value="OIQ94203.1"/>
    <property type="molecule type" value="Genomic_DNA"/>
</dbReference>
<dbReference type="AlphaFoldDB" id="A0A1J5RXK3"/>
<evidence type="ECO:0008006" key="3">
    <source>
        <dbReference type="Google" id="ProtNLM"/>
    </source>
</evidence>
<proteinExistence type="predicted"/>
<accession>A0A1J5RXK3</accession>
<protein>
    <recommendedName>
        <fullName evidence="3">DUF4381 domain-containing protein</fullName>
    </recommendedName>
</protein>
<evidence type="ECO:0000256" key="1">
    <source>
        <dbReference type="SAM" id="Phobius"/>
    </source>
</evidence>
<gene>
    <name evidence="2" type="ORF">GALL_238320</name>
</gene>
<sequence length="164" mass="18485">MNPALSQLRDIHLPAPVSWWPPAPGWWLLAAILLLSALGLYGWQRRRRRNRWRRIALGELERLRALQTARQAQPEILLGELSILLRRSALSCFPREQVASLHGERWLAFLDRSLGEGAIFQSGDGHLLTIAPYLKNAAINESSLLALFALGERWLKKLPAGGAR</sequence>
<keyword evidence="1" id="KW-0812">Transmembrane</keyword>